<dbReference type="EMBL" id="JARKNE010000004">
    <property type="protein sequence ID" value="KAK5836041.1"/>
    <property type="molecule type" value="Genomic_DNA"/>
</dbReference>
<proteinExistence type="predicted"/>
<organism evidence="1 2">
    <name type="scientific">Gossypium arboreum</name>
    <name type="common">Tree cotton</name>
    <name type="synonym">Gossypium nanking</name>
    <dbReference type="NCBI Taxonomy" id="29729"/>
    <lineage>
        <taxon>Eukaryota</taxon>
        <taxon>Viridiplantae</taxon>
        <taxon>Streptophyta</taxon>
        <taxon>Embryophyta</taxon>
        <taxon>Tracheophyta</taxon>
        <taxon>Spermatophyta</taxon>
        <taxon>Magnoliopsida</taxon>
        <taxon>eudicotyledons</taxon>
        <taxon>Gunneridae</taxon>
        <taxon>Pentapetalae</taxon>
        <taxon>rosids</taxon>
        <taxon>malvids</taxon>
        <taxon>Malvales</taxon>
        <taxon>Malvaceae</taxon>
        <taxon>Malvoideae</taxon>
        <taxon>Gossypium</taxon>
    </lineage>
</organism>
<gene>
    <name evidence="1" type="ORF">PVK06_011781</name>
</gene>
<keyword evidence="2" id="KW-1185">Reference proteome</keyword>
<reference evidence="1 2" key="1">
    <citation type="submission" date="2023-03" db="EMBL/GenBank/DDBJ databases">
        <title>WGS of Gossypium arboreum.</title>
        <authorList>
            <person name="Yu D."/>
        </authorList>
    </citation>
    <scope>NUCLEOTIDE SEQUENCE [LARGE SCALE GENOMIC DNA]</scope>
    <source>
        <tissue evidence="1">Leaf</tissue>
    </source>
</reference>
<comment type="caution">
    <text evidence="1">The sequence shown here is derived from an EMBL/GenBank/DDBJ whole genome shotgun (WGS) entry which is preliminary data.</text>
</comment>
<accession>A0ABR0QA26</accession>
<sequence length="178" mass="19758">MSVEVVSTQQPYSINDGNFAFDPGDYCFISFGNKLFKGVESSTFVVQSHNSRNLDGSILTSMIDPCTHCETVRSISIFDPGNDVRWYPLKEGGHGNNPSPFRTICGSLDFGNNSVLIMNKMLTKAALGLVHSFGRIQQWDFSAHLFLQLIRKLQGTLLAFSKIFSTLLAELQADHSVF</sequence>
<protein>
    <submittedName>
        <fullName evidence="1">Uncharacterized protein</fullName>
    </submittedName>
</protein>
<name>A0ABR0QA26_GOSAR</name>
<dbReference type="Proteomes" id="UP001358586">
    <property type="component" value="Chromosome 4"/>
</dbReference>
<evidence type="ECO:0000313" key="2">
    <source>
        <dbReference type="Proteomes" id="UP001358586"/>
    </source>
</evidence>
<evidence type="ECO:0000313" key="1">
    <source>
        <dbReference type="EMBL" id="KAK5836041.1"/>
    </source>
</evidence>